<dbReference type="OrthoDB" id="9805337at2"/>
<organism evidence="3 4">
    <name type="scientific">Thermomonas hydrothermalis</name>
    <dbReference type="NCBI Taxonomy" id="213588"/>
    <lineage>
        <taxon>Bacteria</taxon>
        <taxon>Pseudomonadati</taxon>
        <taxon>Pseudomonadota</taxon>
        <taxon>Gammaproteobacteria</taxon>
        <taxon>Lysobacterales</taxon>
        <taxon>Lysobacteraceae</taxon>
        <taxon>Thermomonas</taxon>
    </lineage>
</organism>
<dbReference type="Proteomes" id="UP000242857">
    <property type="component" value="Unassembled WGS sequence"/>
</dbReference>
<dbReference type="GO" id="GO:0016491">
    <property type="term" value="F:oxidoreductase activity"/>
    <property type="evidence" value="ECO:0007669"/>
    <property type="project" value="UniProtKB-KW"/>
</dbReference>
<dbReference type="EMBL" id="FQUK01000001">
    <property type="protein sequence ID" value="SHE27265.1"/>
    <property type="molecule type" value="Genomic_DNA"/>
</dbReference>
<dbReference type="GO" id="GO:0005737">
    <property type="term" value="C:cytoplasm"/>
    <property type="evidence" value="ECO:0007669"/>
    <property type="project" value="TreeGrafter"/>
</dbReference>
<feature type="domain" description="FAD dependent oxidoreductase" evidence="2">
    <location>
        <begin position="8"/>
        <end position="401"/>
    </location>
</feature>
<dbReference type="SUPFAM" id="SSF54373">
    <property type="entry name" value="FAD-linked reductases, C-terminal domain"/>
    <property type="match status" value="1"/>
</dbReference>
<dbReference type="Gene3D" id="3.30.9.10">
    <property type="entry name" value="D-Amino Acid Oxidase, subunit A, domain 2"/>
    <property type="match status" value="1"/>
</dbReference>
<keyword evidence="4" id="KW-1185">Reference proteome</keyword>
<dbReference type="PANTHER" id="PTHR13847">
    <property type="entry name" value="SARCOSINE DEHYDROGENASE-RELATED"/>
    <property type="match status" value="1"/>
</dbReference>
<accession>A0A1M4S4Z0</accession>
<sequence>MQGEASVDCLVVGAGVSGLATAFALTEAGREVTVIDAGVPGCGASHGNCGTLTPSHAPPLAGPGTLAKVLRWMLTPDAPLYVRPLHAVRRWRWFLGFARRCNARDYAASARAKYALLADSRARIADWIDRYRLDCDFTESGEDYVFRTARAFEDELTDLPLLRALGIEVEVIEGAAYEAQEPAVKPGVAGAIRFRGDAALRPDRYVAELARVARTHGCHLFERCQLRALARSRDGLVADTSRGRIRARDVVLATGAWAPLQAADLGLRWLRRAIEPGKGYSITYTPPALRPQRPLVLIEPSVCVTSWRGGYRLGSTMEFSGHDDSLNERRLAALERGAQAFLQQPFGPEVQEKWCGWRPMSRDDVPLIGRVPGRDRLWLNLGHGMMGVGMSAGGGQLLADLITGRPPALDPTPFDPARFA</sequence>
<evidence type="ECO:0000259" key="2">
    <source>
        <dbReference type="Pfam" id="PF01266"/>
    </source>
</evidence>
<evidence type="ECO:0000313" key="4">
    <source>
        <dbReference type="Proteomes" id="UP000242857"/>
    </source>
</evidence>
<keyword evidence="1" id="KW-0560">Oxidoreductase</keyword>
<reference evidence="4" key="1">
    <citation type="submission" date="2016-11" db="EMBL/GenBank/DDBJ databases">
        <authorList>
            <person name="Varghese N."/>
            <person name="Submissions S."/>
        </authorList>
    </citation>
    <scope>NUCLEOTIDE SEQUENCE [LARGE SCALE GENOMIC DNA]</scope>
    <source>
        <strain evidence="4">DSM 14834</strain>
    </source>
</reference>
<dbReference type="Pfam" id="PF01266">
    <property type="entry name" value="DAO"/>
    <property type="match status" value="1"/>
</dbReference>
<evidence type="ECO:0000256" key="1">
    <source>
        <dbReference type="ARBA" id="ARBA00023002"/>
    </source>
</evidence>
<dbReference type="RefSeq" id="WP_072754617.1">
    <property type="nucleotide sequence ID" value="NZ_FQUK01000001.1"/>
</dbReference>
<dbReference type="PANTHER" id="PTHR13847:SF289">
    <property type="entry name" value="GLYCINE OXIDASE"/>
    <property type="match status" value="1"/>
</dbReference>
<dbReference type="AlphaFoldDB" id="A0A1M4S4Z0"/>
<protein>
    <submittedName>
        <fullName evidence="3">D-amino-acid dehydrogenase</fullName>
    </submittedName>
</protein>
<dbReference type="InterPro" id="IPR006076">
    <property type="entry name" value="FAD-dep_OxRdtase"/>
</dbReference>
<dbReference type="InterPro" id="IPR036188">
    <property type="entry name" value="FAD/NAD-bd_sf"/>
</dbReference>
<name>A0A1M4S4Z0_9GAMM</name>
<proteinExistence type="predicted"/>
<gene>
    <name evidence="3" type="ORF">SAMN02745204_00036</name>
</gene>
<evidence type="ECO:0000313" key="3">
    <source>
        <dbReference type="EMBL" id="SHE27265.1"/>
    </source>
</evidence>
<dbReference type="STRING" id="213588.SAMN02745204_00036"/>
<dbReference type="SUPFAM" id="SSF51905">
    <property type="entry name" value="FAD/NAD(P)-binding domain"/>
    <property type="match status" value="1"/>
</dbReference>
<dbReference type="Gene3D" id="3.50.50.60">
    <property type="entry name" value="FAD/NAD(P)-binding domain"/>
    <property type="match status" value="2"/>
</dbReference>